<dbReference type="EMBL" id="BMGT01000005">
    <property type="protein sequence ID" value="GGG89195.1"/>
    <property type="molecule type" value="Genomic_DNA"/>
</dbReference>
<reference evidence="2" key="1">
    <citation type="journal article" date="2014" name="Int. J. Syst. Evol. Microbiol.">
        <title>Complete genome sequence of Corynebacterium casei LMG S-19264T (=DSM 44701T), isolated from a smear-ripened cheese.</title>
        <authorList>
            <consortium name="US DOE Joint Genome Institute (JGI-PGF)"/>
            <person name="Walter F."/>
            <person name="Albersmeier A."/>
            <person name="Kalinowski J."/>
            <person name="Ruckert C."/>
        </authorList>
    </citation>
    <scope>NUCLEOTIDE SEQUENCE</scope>
    <source>
        <strain evidence="2">CGMCC 1.12997</strain>
    </source>
</reference>
<name>A0A917HSU0_9BACT</name>
<reference evidence="2" key="2">
    <citation type="submission" date="2020-09" db="EMBL/GenBank/DDBJ databases">
        <authorList>
            <person name="Sun Q."/>
            <person name="Zhou Y."/>
        </authorList>
    </citation>
    <scope>NUCLEOTIDE SEQUENCE</scope>
    <source>
        <strain evidence="2">CGMCC 1.12997</strain>
    </source>
</reference>
<organism evidence="2 3">
    <name type="scientific">Edaphobacter dinghuensis</name>
    <dbReference type="NCBI Taxonomy" id="1560005"/>
    <lineage>
        <taxon>Bacteria</taxon>
        <taxon>Pseudomonadati</taxon>
        <taxon>Acidobacteriota</taxon>
        <taxon>Terriglobia</taxon>
        <taxon>Terriglobales</taxon>
        <taxon>Acidobacteriaceae</taxon>
        <taxon>Edaphobacter</taxon>
    </lineage>
</organism>
<proteinExistence type="predicted"/>
<comment type="caution">
    <text evidence="2">The sequence shown here is derived from an EMBL/GenBank/DDBJ whole genome shotgun (WGS) entry which is preliminary data.</text>
</comment>
<dbReference type="InterPro" id="IPR047928">
    <property type="entry name" value="Perm_prefix_1"/>
</dbReference>
<gene>
    <name evidence="2" type="ORF">GCM10011585_36720</name>
</gene>
<evidence type="ECO:0000313" key="3">
    <source>
        <dbReference type="Proteomes" id="UP000647241"/>
    </source>
</evidence>
<evidence type="ECO:0000313" key="2">
    <source>
        <dbReference type="EMBL" id="GGG89195.1"/>
    </source>
</evidence>
<dbReference type="NCBIfam" id="NF038403">
    <property type="entry name" value="perm_prefix_1"/>
    <property type="match status" value="1"/>
</dbReference>
<sequence length="60" mass="7321">MRWLRSSFSRHRRYDELSESIREHLDEKIADLTDRGMTQEEAERTARREFGNVTRIEEHS</sequence>
<evidence type="ECO:0000256" key="1">
    <source>
        <dbReference type="SAM" id="MobiDB-lite"/>
    </source>
</evidence>
<keyword evidence="3" id="KW-1185">Reference proteome</keyword>
<feature type="region of interest" description="Disordered" evidence="1">
    <location>
        <begin position="36"/>
        <end position="60"/>
    </location>
</feature>
<accession>A0A917HSU0</accession>
<dbReference type="AlphaFoldDB" id="A0A917HSU0"/>
<dbReference type="Proteomes" id="UP000647241">
    <property type="component" value="Unassembled WGS sequence"/>
</dbReference>
<protein>
    <submittedName>
        <fullName evidence="2">Uncharacterized protein</fullName>
    </submittedName>
</protein>
<dbReference type="RefSeq" id="WP_188555709.1">
    <property type="nucleotide sequence ID" value="NZ_BMGT01000005.1"/>
</dbReference>